<dbReference type="GO" id="GO:0031179">
    <property type="term" value="P:peptide modification"/>
    <property type="evidence" value="ECO:0007669"/>
    <property type="project" value="InterPro"/>
</dbReference>
<reference evidence="2 3" key="1">
    <citation type="submission" date="2014-05" db="EMBL/GenBank/DDBJ databases">
        <title>Draft Genome Sequence of Kitasatospora cheerisanensis KCTC 2395.</title>
        <authorList>
            <person name="Nam D.H."/>
        </authorList>
    </citation>
    <scope>NUCLEOTIDE SEQUENCE [LARGE SCALE GENOMIC DNA]</scope>
    <source>
        <strain evidence="2 3">KCTC 2395</strain>
    </source>
</reference>
<dbReference type="RefSeq" id="WP_051652743.1">
    <property type="nucleotide sequence ID" value="NZ_KK853997.1"/>
</dbReference>
<dbReference type="PRINTS" id="PR01950">
    <property type="entry name" value="LANCSUPER"/>
</dbReference>
<dbReference type="Gene3D" id="1.50.10.20">
    <property type="match status" value="1"/>
</dbReference>
<dbReference type="SMART" id="SM01260">
    <property type="entry name" value="LANC_like"/>
    <property type="match status" value="1"/>
</dbReference>
<gene>
    <name evidence="2" type="ORF">KCH_10230</name>
</gene>
<keyword evidence="1" id="KW-0862">Zinc</keyword>
<dbReference type="PATRIC" id="fig|1348663.4.peg.976"/>
<comment type="caution">
    <text evidence="2">The sequence shown here is derived from an EMBL/GenBank/DDBJ whole genome shotgun (WGS) entry which is preliminary data.</text>
</comment>
<dbReference type="EMBL" id="JNBY01000049">
    <property type="protein sequence ID" value="KDN87202.1"/>
    <property type="molecule type" value="Genomic_DNA"/>
</dbReference>
<accession>A0A066Z168</accession>
<keyword evidence="1" id="KW-0479">Metal-binding</keyword>
<feature type="binding site" evidence="1">
    <location>
        <position position="320"/>
    </location>
    <ligand>
        <name>Zn(2+)</name>
        <dbReference type="ChEBI" id="CHEBI:29105"/>
    </ligand>
</feature>
<dbReference type="eggNOG" id="COG4403">
    <property type="taxonomic scope" value="Bacteria"/>
</dbReference>
<evidence type="ECO:0000256" key="1">
    <source>
        <dbReference type="PIRSR" id="PIRSR607822-1"/>
    </source>
</evidence>
<dbReference type="GO" id="GO:0046872">
    <property type="term" value="F:metal ion binding"/>
    <property type="evidence" value="ECO:0007669"/>
    <property type="project" value="UniProtKB-KW"/>
</dbReference>
<name>A0A066Z168_9ACTN</name>
<dbReference type="AlphaFoldDB" id="A0A066Z168"/>
<feature type="binding site" evidence="1">
    <location>
        <position position="321"/>
    </location>
    <ligand>
        <name>Zn(2+)</name>
        <dbReference type="ChEBI" id="CHEBI:29105"/>
    </ligand>
</feature>
<evidence type="ECO:0000313" key="3">
    <source>
        <dbReference type="Proteomes" id="UP000027178"/>
    </source>
</evidence>
<sequence>MDLTTLPASSLDGVLSAAGTALRRYARADSGHATDGTHDAGPALLAALTAQAGLEETELTRRVLERWLSTQPDGAPHQVGAFGGLAGLFAGLRAAGPLQPPLRPLARLVAESLAAWSSSGALRLDRVGWIDYDLINGPAGVVLCLAGTEHTAQSLPAARHLAALCDRPDLHRLRLHEAIDPRSAWNVGRINTGLGHGVAGVAAALRAAAETATTRPEDFTAPLRHVCDWLVAQSYVDDQGLTTWPPAGLDGTPPSRRPTRRQAWCYGTPGIAWTLWDAGRVLADETLTGFARQAMQSFCEAFDEHRHLDPDPVDAALTVCHGAAGTLALADAFARHASLPAAAALRGRLTAYLTERLPDVKELAMLDLSVLNGATGIFAALLSTAATERPWLAQLALR</sequence>
<dbReference type="OrthoDB" id="1882482at2"/>
<evidence type="ECO:0000313" key="2">
    <source>
        <dbReference type="EMBL" id="KDN87202.1"/>
    </source>
</evidence>
<dbReference type="Proteomes" id="UP000027178">
    <property type="component" value="Unassembled WGS sequence"/>
</dbReference>
<feature type="binding site" evidence="1">
    <location>
        <position position="265"/>
    </location>
    <ligand>
        <name>Zn(2+)</name>
        <dbReference type="ChEBI" id="CHEBI:29105"/>
    </ligand>
</feature>
<dbReference type="SUPFAM" id="SSF158745">
    <property type="entry name" value="LanC-like"/>
    <property type="match status" value="1"/>
</dbReference>
<dbReference type="HOGENOM" id="CLU_071228_0_0_11"/>
<dbReference type="InterPro" id="IPR007822">
    <property type="entry name" value="LANC-like"/>
</dbReference>
<proteinExistence type="predicted"/>
<evidence type="ECO:0008006" key="4">
    <source>
        <dbReference type="Google" id="ProtNLM"/>
    </source>
</evidence>
<keyword evidence="3" id="KW-1185">Reference proteome</keyword>
<protein>
    <recommendedName>
        <fullName evidence="4">Subtilin biosynthesis protein spaC</fullName>
    </recommendedName>
</protein>
<dbReference type="Pfam" id="PF05147">
    <property type="entry name" value="LANC_like"/>
    <property type="match status" value="1"/>
</dbReference>
<organism evidence="2 3">
    <name type="scientific">Kitasatospora cheerisanensis KCTC 2395</name>
    <dbReference type="NCBI Taxonomy" id="1348663"/>
    <lineage>
        <taxon>Bacteria</taxon>
        <taxon>Bacillati</taxon>
        <taxon>Actinomycetota</taxon>
        <taxon>Actinomycetes</taxon>
        <taxon>Kitasatosporales</taxon>
        <taxon>Streptomycetaceae</taxon>
        <taxon>Kitasatospora</taxon>
    </lineage>
</organism>